<dbReference type="CDD" id="cd04623">
    <property type="entry name" value="CBS_pair_bac_euk"/>
    <property type="match status" value="1"/>
</dbReference>
<name>A0A5R9J9E9_9PROT</name>
<dbReference type="PANTHER" id="PTHR43080">
    <property type="entry name" value="CBS DOMAIN-CONTAINING PROTEIN CBSX3, MITOCHONDRIAL"/>
    <property type="match status" value="1"/>
</dbReference>
<dbReference type="InterPro" id="IPR046342">
    <property type="entry name" value="CBS_dom_sf"/>
</dbReference>
<accession>A0A5R9J9E9</accession>
<protein>
    <submittedName>
        <fullName evidence="4">CBS domain-containing protein</fullName>
    </submittedName>
</protein>
<evidence type="ECO:0000313" key="4">
    <source>
        <dbReference type="EMBL" id="TLU74220.1"/>
    </source>
</evidence>
<keyword evidence="5" id="KW-1185">Reference proteome</keyword>
<sequence length="144" mass="15629">MLIETILDQKGRDCATIRPDAPVSAAVAILSSRRVGAVVVEDLKGAIVGIFSERDLVRLLAKRGRDALDLKLREAMTSPVITCKPSDRIDQALAIMNNRKVRHLPVVSNGSLAGMISIRDIARVQLSEKENEAAVLLDIARLHG</sequence>
<dbReference type="OrthoDB" id="9807125at2"/>
<dbReference type="RefSeq" id="WP_138324472.1">
    <property type="nucleotide sequence ID" value="NZ_VCDI01000001.1"/>
</dbReference>
<dbReference type="PROSITE" id="PS51371">
    <property type="entry name" value="CBS"/>
    <property type="match status" value="2"/>
</dbReference>
<dbReference type="SMART" id="SM00116">
    <property type="entry name" value="CBS"/>
    <property type="match status" value="2"/>
</dbReference>
<feature type="domain" description="CBS" evidence="3">
    <location>
        <begin position="76"/>
        <end position="133"/>
    </location>
</feature>
<dbReference type="Pfam" id="PF00571">
    <property type="entry name" value="CBS"/>
    <property type="match status" value="2"/>
</dbReference>
<dbReference type="InterPro" id="IPR044725">
    <property type="entry name" value="CBSX3_CBS_dom"/>
</dbReference>
<gene>
    <name evidence="4" type="ORF">FE263_03175</name>
</gene>
<dbReference type="AlphaFoldDB" id="A0A5R9J9E9"/>
<evidence type="ECO:0000256" key="2">
    <source>
        <dbReference type="PROSITE-ProRule" id="PRU00703"/>
    </source>
</evidence>
<dbReference type="InterPro" id="IPR000644">
    <property type="entry name" value="CBS_dom"/>
</dbReference>
<comment type="caution">
    <text evidence="4">The sequence shown here is derived from an EMBL/GenBank/DDBJ whole genome shotgun (WGS) entry which is preliminary data.</text>
</comment>
<dbReference type="InterPro" id="IPR051257">
    <property type="entry name" value="Diverse_CBS-Domain"/>
</dbReference>
<dbReference type="EMBL" id="VCDI01000001">
    <property type="protein sequence ID" value="TLU74220.1"/>
    <property type="molecule type" value="Genomic_DNA"/>
</dbReference>
<keyword evidence="1 2" id="KW-0129">CBS domain</keyword>
<dbReference type="Gene3D" id="3.10.580.10">
    <property type="entry name" value="CBS-domain"/>
    <property type="match status" value="1"/>
</dbReference>
<dbReference type="Proteomes" id="UP000305654">
    <property type="component" value="Unassembled WGS sequence"/>
</dbReference>
<organism evidence="4 5">
    <name type="scientific">Lichenicoccus roseus</name>
    <dbReference type="NCBI Taxonomy" id="2683649"/>
    <lineage>
        <taxon>Bacteria</taxon>
        <taxon>Pseudomonadati</taxon>
        <taxon>Pseudomonadota</taxon>
        <taxon>Alphaproteobacteria</taxon>
        <taxon>Acetobacterales</taxon>
        <taxon>Acetobacteraceae</taxon>
        <taxon>Lichenicoccus</taxon>
    </lineage>
</organism>
<reference evidence="4 5" key="1">
    <citation type="submission" date="2019-05" db="EMBL/GenBank/DDBJ databases">
        <authorList>
            <person name="Pankratov T."/>
            <person name="Grouzdev D."/>
        </authorList>
    </citation>
    <scope>NUCLEOTIDE SEQUENCE [LARGE SCALE GENOMIC DNA]</scope>
    <source>
        <strain evidence="4 5">KEBCLARHB70R</strain>
    </source>
</reference>
<evidence type="ECO:0000259" key="3">
    <source>
        <dbReference type="PROSITE" id="PS51371"/>
    </source>
</evidence>
<proteinExistence type="predicted"/>
<dbReference type="PANTHER" id="PTHR43080:SF2">
    <property type="entry name" value="CBS DOMAIN-CONTAINING PROTEIN"/>
    <property type="match status" value="1"/>
</dbReference>
<evidence type="ECO:0000256" key="1">
    <source>
        <dbReference type="ARBA" id="ARBA00023122"/>
    </source>
</evidence>
<feature type="domain" description="CBS" evidence="3">
    <location>
        <begin position="10"/>
        <end position="67"/>
    </location>
</feature>
<evidence type="ECO:0000313" key="5">
    <source>
        <dbReference type="Proteomes" id="UP000305654"/>
    </source>
</evidence>
<dbReference type="SUPFAM" id="SSF54631">
    <property type="entry name" value="CBS-domain pair"/>
    <property type="match status" value="1"/>
</dbReference>